<reference evidence="1" key="1">
    <citation type="submission" date="2022-03" db="EMBL/GenBank/DDBJ databases">
        <authorList>
            <person name="Santos J.D.N."/>
            <person name="Kallscheuer N."/>
            <person name="Jogler C."/>
            <person name="Lage O.M."/>
        </authorList>
    </citation>
    <scope>NUCLEOTIDE SEQUENCE</scope>
    <source>
        <strain evidence="1">M600PL45_2</strain>
    </source>
</reference>
<comment type="caution">
    <text evidence="1">The sequence shown here is derived from an EMBL/GenBank/DDBJ whole genome shotgun (WGS) entry which is preliminary data.</text>
</comment>
<sequence>MSKTMDFILDPPRGVSPVEIGMPYQEALQAVSQWGVPEIREPRPPRRPTGRFLLGRGTMDIVVHLERGERVDAVELWRFEGDDPDLRVLLNGVDVFRTPAAEIMQDLRSRGHQVDDSDPENPMVRGVTLGFTRDTAQEVPRTEAGLPLFFTSVLVAAEDYYE</sequence>
<protein>
    <submittedName>
        <fullName evidence="1">Uncharacterized protein</fullName>
    </submittedName>
</protein>
<organism evidence="1 2">
    <name type="scientific">Streptomyces marispadix</name>
    <dbReference type="NCBI Taxonomy" id="2922868"/>
    <lineage>
        <taxon>Bacteria</taxon>
        <taxon>Bacillati</taxon>
        <taxon>Actinomycetota</taxon>
        <taxon>Actinomycetes</taxon>
        <taxon>Kitasatosporales</taxon>
        <taxon>Streptomycetaceae</taxon>
        <taxon>Streptomyces</taxon>
    </lineage>
</organism>
<gene>
    <name evidence="1" type="ORF">MMA15_14105</name>
</gene>
<evidence type="ECO:0000313" key="2">
    <source>
        <dbReference type="Proteomes" id="UP001166784"/>
    </source>
</evidence>
<dbReference type="RefSeq" id="WP_241059962.1">
    <property type="nucleotide sequence ID" value="NZ_JAKWJU010000002.1"/>
</dbReference>
<dbReference type="EMBL" id="JAKWJU010000002">
    <property type="protein sequence ID" value="MCH6161489.1"/>
    <property type="molecule type" value="Genomic_DNA"/>
</dbReference>
<proteinExistence type="predicted"/>
<keyword evidence="2" id="KW-1185">Reference proteome</keyword>
<name>A0ABS9SYW7_9ACTN</name>
<evidence type="ECO:0000313" key="1">
    <source>
        <dbReference type="EMBL" id="MCH6161489.1"/>
    </source>
</evidence>
<accession>A0ABS9SYW7</accession>
<dbReference type="Proteomes" id="UP001166784">
    <property type="component" value="Unassembled WGS sequence"/>
</dbReference>
<reference evidence="1" key="2">
    <citation type="journal article" date="2023" name="Int. J. Syst. Evol. Microbiol.">
        <title>Streptomyces marispadix sp. nov., isolated from marine beach sediment of the Northern Coast of Portugal.</title>
        <authorList>
            <person name="dos Santos J.D.N."/>
            <person name="Vitorino I.R."/>
            <person name="Kallscheuer N."/>
            <person name="Srivastava A."/>
            <person name="Krautwurst S."/>
            <person name="Marz M."/>
            <person name="Jogler C."/>
            <person name="Lobo Da Cunha A."/>
            <person name="Catita J."/>
            <person name="Goncalves H."/>
            <person name="Gonzalez I."/>
            <person name="Reyes F."/>
            <person name="Lage O.M."/>
        </authorList>
    </citation>
    <scope>NUCLEOTIDE SEQUENCE</scope>
    <source>
        <strain evidence="1">M600PL45_2</strain>
    </source>
</reference>